<dbReference type="InterPro" id="IPR001387">
    <property type="entry name" value="Cro/C1-type_HTH"/>
</dbReference>
<dbReference type="Pfam" id="PF01381">
    <property type="entry name" value="HTH_3"/>
    <property type="match status" value="1"/>
</dbReference>
<dbReference type="SUPFAM" id="SSF47413">
    <property type="entry name" value="lambda repressor-like DNA-binding domains"/>
    <property type="match status" value="1"/>
</dbReference>
<protein>
    <recommendedName>
        <fullName evidence="1">HTH cro/C1-type domain-containing protein</fullName>
    </recommendedName>
</protein>
<feature type="domain" description="HTH cro/C1-type" evidence="1">
    <location>
        <begin position="23"/>
        <end position="64"/>
    </location>
</feature>
<dbReference type="PROSITE" id="PS50943">
    <property type="entry name" value="HTH_CROC1"/>
    <property type="match status" value="1"/>
</dbReference>
<evidence type="ECO:0000313" key="2">
    <source>
        <dbReference type="EMBL" id="CAL2108634.1"/>
    </source>
</evidence>
<dbReference type="InterPro" id="IPR010982">
    <property type="entry name" value="Lambda_DNA-bd_dom_sf"/>
</dbReference>
<accession>A0ABM9PS37</accession>
<sequence length="157" mass="18517">MSTINDRIKQIFDFYNFKSYAGFAKFIGISHQTASNYLKGKQKPDVDKLSQIIQSFDNISSKWLLTGIGEMINKISKEEVEISDQNVVEEPTVDYTKELKDEKLSEKGINYVIDALLMHEEQLQENKYYQKWLEYKLIKNKREVLEEVKRVNILKKK</sequence>
<evidence type="ECO:0000259" key="1">
    <source>
        <dbReference type="PROSITE" id="PS50943"/>
    </source>
</evidence>
<comment type="caution">
    <text evidence="2">The sequence shown here is derived from an EMBL/GenBank/DDBJ whole genome shotgun (WGS) entry which is preliminary data.</text>
</comment>
<organism evidence="2 3">
    <name type="scientific">Tenacibaculum vairaonense</name>
    <dbReference type="NCBI Taxonomy" id="3137860"/>
    <lineage>
        <taxon>Bacteria</taxon>
        <taxon>Pseudomonadati</taxon>
        <taxon>Bacteroidota</taxon>
        <taxon>Flavobacteriia</taxon>
        <taxon>Flavobacteriales</taxon>
        <taxon>Flavobacteriaceae</taxon>
        <taxon>Tenacibaculum</taxon>
    </lineage>
</organism>
<keyword evidence="3" id="KW-1185">Reference proteome</keyword>
<name>A0ABM9PS37_9FLAO</name>
<evidence type="ECO:0000313" key="3">
    <source>
        <dbReference type="Proteomes" id="UP001497602"/>
    </source>
</evidence>
<dbReference type="Proteomes" id="UP001497602">
    <property type="component" value="Unassembled WGS sequence"/>
</dbReference>
<dbReference type="CDD" id="cd00093">
    <property type="entry name" value="HTH_XRE"/>
    <property type="match status" value="1"/>
</dbReference>
<dbReference type="Gene3D" id="1.10.260.40">
    <property type="entry name" value="lambda repressor-like DNA-binding domains"/>
    <property type="match status" value="1"/>
</dbReference>
<dbReference type="EMBL" id="CAXJRC010000045">
    <property type="protein sequence ID" value="CAL2108634.1"/>
    <property type="molecule type" value="Genomic_DNA"/>
</dbReference>
<dbReference type="RefSeq" id="WP_348740223.1">
    <property type="nucleotide sequence ID" value="NZ_CAXJRC010000045.1"/>
</dbReference>
<proteinExistence type="predicted"/>
<gene>
    <name evidence="2" type="ORF">T190115A13A_80209</name>
</gene>
<reference evidence="2 3" key="1">
    <citation type="submission" date="2024-05" db="EMBL/GenBank/DDBJ databases">
        <authorList>
            <person name="Duchaud E."/>
        </authorList>
    </citation>
    <scope>NUCLEOTIDE SEQUENCE [LARGE SCALE GENOMIC DNA]</scope>
    <source>
        <strain evidence="2">Ena-SAMPLE-TAB-13-05-2024-13:56:06:370-140305</strain>
    </source>
</reference>